<comment type="caution">
    <text evidence="1">The sequence shown here is derived from an EMBL/GenBank/DDBJ whole genome shotgun (WGS) entry which is preliminary data.</text>
</comment>
<dbReference type="AlphaFoldDB" id="A0A9E4MXQ0"/>
<protein>
    <recommendedName>
        <fullName evidence="3">Nucleoside 2-deoxyribosyltransferase</fullName>
    </recommendedName>
</protein>
<accession>A0A9E4MXQ0</accession>
<evidence type="ECO:0008006" key="3">
    <source>
        <dbReference type="Google" id="ProtNLM"/>
    </source>
</evidence>
<proteinExistence type="predicted"/>
<dbReference type="Proteomes" id="UP000886687">
    <property type="component" value="Unassembled WGS sequence"/>
</dbReference>
<name>A0A9E4MXQ0_9GAMM</name>
<dbReference type="Gene3D" id="3.40.50.450">
    <property type="match status" value="1"/>
</dbReference>
<evidence type="ECO:0000313" key="1">
    <source>
        <dbReference type="EMBL" id="MCG7937622.1"/>
    </source>
</evidence>
<reference evidence="1" key="1">
    <citation type="journal article" date="2021" name="Proc. Natl. Acad. Sci. U.S.A.">
        <title>Global biogeography of chemosynthetic symbionts reveals both localized and globally distributed symbiont groups. .</title>
        <authorList>
            <person name="Osvatic J.T."/>
            <person name="Wilkins L.G.E."/>
            <person name="Leibrecht L."/>
            <person name="Leray M."/>
            <person name="Zauner S."/>
            <person name="Polzin J."/>
            <person name="Camacho Y."/>
            <person name="Gros O."/>
            <person name="van Gils J.A."/>
            <person name="Eisen J.A."/>
            <person name="Petersen J.M."/>
            <person name="Yuen B."/>
        </authorList>
    </citation>
    <scope>NUCLEOTIDE SEQUENCE</scope>
    <source>
        <strain evidence="1">MAGL173</strain>
    </source>
</reference>
<evidence type="ECO:0000313" key="2">
    <source>
        <dbReference type="Proteomes" id="UP000886687"/>
    </source>
</evidence>
<gene>
    <name evidence="1" type="ORF">JAZ04_02025</name>
</gene>
<sequence>MSSDEDKDQCEVCVSQNATTIPSGGFDGIHQNCPRCGEFKLTGTASSIMRQGLGKERRALLSGWIRNQNRLGSIPMITSENLKKVLASPIPPVIERANALLEEAAIGLKGLGDTFNINEPRFLAATYSSNPQDVNYLLGILRDQGFAEAKKLGGGSEILPGGYIKLDDLKGRNATSVNGFVAMPFHEDLNETYSDGFQVGILDAGYEPLRMDQIEHINRIDDEIIKQINSAKFIVADFTGHRGGVYFEAGYALGIGLPVFWTCRKSDMSDLHFDIRQFNCIDWQTPEDLAKRLQVRLEAVLGHGPKSSNA</sequence>
<dbReference type="EMBL" id="JAEPDI010000001">
    <property type="protein sequence ID" value="MCG7937622.1"/>
    <property type="molecule type" value="Genomic_DNA"/>
</dbReference>
<organism evidence="1 2">
    <name type="scientific">Candidatus Thiodiazotropha lotti</name>
    <dbReference type="NCBI Taxonomy" id="2792787"/>
    <lineage>
        <taxon>Bacteria</taxon>
        <taxon>Pseudomonadati</taxon>
        <taxon>Pseudomonadota</taxon>
        <taxon>Gammaproteobacteria</taxon>
        <taxon>Chromatiales</taxon>
        <taxon>Sedimenticolaceae</taxon>
        <taxon>Candidatus Thiodiazotropha</taxon>
    </lineage>
</organism>